<reference evidence="3" key="1">
    <citation type="journal article" date="2011" name="PLoS Genet.">
        <title>Genomic analysis of the necrotrophic fungal pathogens Sclerotinia sclerotiorum and Botrytis cinerea.</title>
        <authorList>
            <person name="Amselem J."/>
            <person name="Cuomo C.A."/>
            <person name="van Kan J.A."/>
            <person name="Viaud M."/>
            <person name="Benito E.P."/>
            <person name="Couloux A."/>
            <person name="Coutinho P.M."/>
            <person name="de Vries R.P."/>
            <person name="Dyer P.S."/>
            <person name="Fillinger S."/>
            <person name="Fournier E."/>
            <person name="Gout L."/>
            <person name="Hahn M."/>
            <person name="Kohn L."/>
            <person name="Lapalu N."/>
            <person name="Plummer K.M."/>
            <person name="Pradier J.M."/>
            <person name="Quevillon E."/>
            <person name="Sharon A."/>
            <person name="Simon A."/>
            <person name="ten Have A."/>
            <person name="Tudzynski B."/>
            <person name="Tudzynski P."/>
            <person name="Wincker P."/>
            <person name="Andrew M."/>
            <person name="Anthouard V."/>
            <person name="Beever R.E."/>
            <person name="Beffa R."/>
            <person name="Benoit I."/>
            <person name="Bouzid O."/>
            <person name="Brault B."/>
            <person name="Chen Z."/>
            <person name="Choquer M."/>
            <person name="Collemare J."/>
            <person name="Cotton P."/>
            <person name="Danchin E.G."/>
            <person name="Da Silva C."/>
            <person name="Gautier A."/>
            <person name="Giraud C."/>
            <person name="Giraud T."/>
            <person name="Gonzalez C."/>
            <person name="Grossetete S."/>
            <person name="Guldener U."/>
            <person name="Henrissat B."/>
            <person name="Howlett B.J."/>
            <person name="Kodira C."/>
            <person name="Kretschmer M."/>
            <person name="Lappartient A."/>
            <person name="Leroch M."/>
            <person name="Levis C."/>
            <person name="Mauceli E."/>
            <person name="Neuveglise C."/>
            <person name="Oeser B."/>
            <person name="Pearson M."/>
            <person name="Poulain J."/>
            <person name="Poussereau N."/>
            <person name="Quesneville H."/>
            <person name="Rascle C."/>
            <person name="Schumacher J."/>
            <person name="Segurens B."/>
            <person name="Sexton A."/>
            <person name="Silva E."/>
            <person name="Sirven C."/>
            <person name="Soanes D.M."/>
            <person name="Talbot N.J."/>
            <person name="Templeton M."/>
            <person name="Yandava C."/>
            <person name="Yarden O."/>
            <person name="Zeng Q."/>
            <person name="Rollins J.A."/>
            <person name="Lebrun M.H."/>
            <person name="Dickman M."/>
        </authorList>
    </citation>
    <scope>NUCLEOTIDE SEQUENCE [LARGE SCALE GENOMIC DNA]</scope>
    <source>
        <strain evidence="3">T4</strain>
    </source>
</reference>
<evidence type="ECO:0000313" key="2">
    <source>
        <dbReference type="EMBL" id="CCD53913.1"/>
    </source>
</evidence>
<feature type="region of interest" description="Disordered" evidence="1">
    <location>
        <begin position="1"/>
        <end position="57"/>
    </location>
</feature>
<evidence type="ECO:0000313" key="3">
    <source>
        <dbReference type="Proteomes" id="UP000008177"/>
    </source>
</evidence>
<dbReference type="InParanoid" id="G2YQL5"/>
<feature type="compositionally biased region" description="Polar residues" evidence="1">
    <location>
        <begin position="25"/>
        <end position="38"/>
    </location>
</feature>
<accession>G2YQL5</accession>
<dbReference type="Proteomes" id="UP000008177">
    <property type="component" value="Unplaced contigs"/>
</dbReference>
<proteinExistence type="predicted"/>
<sequence length="57" mass="6493">MPATCEKKKKAQNITPISRHKFSLTPYQQDPTSLNTYKKNPPPSTTTFPSHRPLLPK</sequence>
<dbReference type="HOGENOM" id="CLU_2996320_0_0_1"/>
<gene>
    <name evidence="2" type="ORF">BofuT4_uP130930.1</name>
</gene>
<protein>
    <submittedName>
        <fullName evidence="2">Uncharacterized protein</fullName>
    </submittedName>
</protein>
<evidence type="ECO:0000256" key="1">
    <source>
        <dbReference type="SAM" id="MobiDB-lite"/>
    </source>
</evidence>
<name>G2YQL5_BOTF4</name>
<dbReference type="EMBL" id="FQ790349">
    <property type="protein sequence ID" value="CCD53913.1"/>
    <property type="molecule type" value="Genomic_DNA"/>
</dbReference>
<dbReference type="AlphaFoldDB" id="G2YQL5"/>
<organism evidence="2 3">
    <name type="scientific">Botryotinia fuckeliana (strain T4)</name>
    <name type="common">Noble rot fungus</name>
    <name type="synonym">Botrytis cinerea</name>
    <dbReference type="NCBI Taxonomy" id="999810"/>
    <lineage>
        <taxon>Eukaryota</taxon>
        <taxon>Fungi</taxon>
        <taxon>Dikarya</taxon>
        <taxon>Ascomycota</taxon>
        <taxon>Pezizomycotina</taxon>
        <taxon>Leotiomycetes</taxon>
        <taxon>Helotiales</taxon>
        <taxon>Sclerotiniaceae</taxon>
        <taxon>Botrytis</taxon>
    </lineage>
</organism>